<dbReference type="AlphaFoldDB" id="A0A166TC63"/>
<sequence>MAVRGAVVGRVPAALARAGARGAARADVAAAVEDLVAAPLEAVREGRVRRALGAPGDAPARPARGREALRPDRPGVVAALGRLDEREEGAVLAHALPVPALLARVVPGAAAETRGPFLALPLVLVDRAPLVGQAALPAAPGPVVRVAPLYESALGALRRAGVPAALAGRARAAPEKRPRAPHMPTPVAFHVRPLPLVRVRVVRPPGGPRLPAPRPAAPPVLPVVLRNYRIPFPIDIVDYIPCAYYSSPSSYAPPTTVFSHDEPERTRQLPSEFGCPNRNSFALHERYSTTICLVTSVYGYQLRQTEVRRAFVFGEFVFGVYDGANGRDRSVAVLRKFLRAHLDECAISATSERERVRVPSPSSAGSRAPVVGQSPPTQ</sequence>
<gene>
    <name evidence="2" type="ORF">FIBSPDRAFT_884007</name>
</gene>
<proteinExistence type="predicted"/>
<protein>
    <submittedName>
        <fullName evidence="2">Uncharacterized protein</fullName>
    </submittedName>
</protein>
<dbReference type="Proteomes" id="UP000076532">
    <property type="component" value="Unassembled WGS sequence"/>
</dbReference>
<name>A0A166TC63_9AGAM</name>
<feature type="region of interest" description="Disordered" evidence="1">
    <location>
        <begin position="353"/>
        <end position="378"/>
    </location>
</feature>
<evidence type="ECO:0000313" key="3">
    <source>
        <dbReference type="Proteomes" id="UP000076532"/>
    </source>
</evidence>
<organism evidence="2 3">
    <name type="scientific">Athelia psychrophila</name>
    <dbReference type="NCBI Taxonomy" id="1759441"/>
    <lineage>
        <taxon>Eukaryota</taxon>
        <taxon>Fungi</taxon>
        <taxon>Dikarya</taxon>
        <taxon>Basidiomycota</taxon>
        <taxon>Agaricomycotina</taxon>
        <taxon>Agaricomycetes</taxon>
        <taxon>Agaricomycetidae</taxon>
        <taxon>Atheliales</taxon>
        <taxon>Atheliaceae</taxon>
        <taxon>Athelia</taxon>
    </lineage>
</organism>
<evidence type="ECO:0000256" key="1">
    <source>
        <dbReference type="SAM" id="MobiDB-lite"/>
    </source>
</evidence>
<keyword evidence="3" id="KW-1185">Reference proteome</keyword>
<dbReference type="EMBL" id="KV417493">
    <property type="protein sequence ID" value="KZP30455.1"/>
    <property type="molecule type" value="Genomic_DNA"/>
</dbReference>
<evidence type="ECO:0000313" key="2">
    <source>
        <dbReference type="EMBL" id="KZP30455.1"/>
    </source>
</evidence>
<reference evidence="2 3" key="1">
    <citation type="journal article" date="2016" name="Mol. Biol. Evol.">
        <title>Comparative Genomics of Early-Diverging Mushroom-Forming Fungi Provides Insights into the Origins of Lignocellulose Decay Capabilities.</title>
        <authorList>
            <person name="Nagy L.G."/>
            <person name="Riley R."/>
            <person name="Tritt A."/>
            <person name="Adam C."/>
            <person name="Daum C."/>
            <person name="Floudas D."/>
            <person name="Sun H."/>
            <person name="Yadav J.S."/>
            <person name="Pangilinan J."/>
            <person name="Larsson K.H."/>
            <person name="Matsuura K."/>
            <person name="Barry K."/>
            <person name="Labutti K."/>
            <person name="Kuo R."/>
            <person name="Ohm R.A."/>
            <person name="Bhattacharya S.S."/>
            <person name="Shirouzu T."/>
            <person name="Yoshinaga Y."/>
            <person name="Martin F.M."/>
            <person name="Grigoriev I.V."/>
            <person name="Hibbett D.S."/>
        </authorList>
    </citation>
    <scope>NUCLEOTIDE SEQUENCE [LARGE SCALE GENOMIC DNA]</scope>
    <source>
        <strain evidence="2 3">CBS 109695</strain>
    </source>
</reference>
<accession>A0A166TC63</accession>